<keyword evidence="3" id="KW-1185">Reference proteome</keyword>
<feature type="domain" description="Phlebovirus glycoprotein G2 fusion" evidence="2">
    <location>
        <begin position="47"/>
        <end position="94"/>
    </location>
</feature>
<feature type="domain" description="Phlebovirus glycoprotein G2 fusion" evidence="2">
    <location>
        <begin position="95"/>
        <end position="290"/>
    </location>
</feature>
<evidence type="ECO:0000313" key="4">
    <source>
        <dbReference type="WBParaSite" id="HPBE_0001703201-mRNA-1"/>
    </source>
</evidence>
<feature type="region of interest" description="Disordered" evidence="1">
    <location>
        <begin position="406"/>
        <end position="539"/>
    </location>
</feature>
<evidence type="ECO:0000259" key="2">
    <source>
        <dbReference type="Pfam" id="PF07245"/>
    </source>
</evidence>
<dbReference type="Proteomes" id="UP000050761">
    <property type="component" value="Unassembled WGS sequence"/>
</dbReference>
<protein>
    <submittedName>
        <fullName evidence="4">Phlebovirus_G2 domain-containing protein</fullName>
    </submittedName>
</protein>
<proteinExistence type="predicted"/>
<dbReference type="WBParaSite" id="HPBE_0001703201-mRNA-1">
    <property type="protein sequence ID" value="HPBE_0001703201-mRNA-1"/>
    <property type="gene ID" value="HPBE_0001703201"/>
</dbReference>
<evidence type="ECO:0000256" key="1">
    <source>
        <dbReference type="SAM" id="MobiDB-lite"/>
    </source>
</evidence>
<organism evidence="3 4">
    <name type="scientific">Heligmosomoides polygyrus</name>
    <name type="common">Parasitic roundworm</name>
    <dbReference type="NCBI Taxonomy" id="6339"/>
    <lineage>
        <taxon>Eukaryota</taxon>
        <taxon>Metazoa</taxon>
        <taxon>Ecdysozoa</taxon>
        <taxon>Nematoda</taxon>
        <taxon>Chromadorea</taxon>
        <taxon>Rhabditida</taxon>
        <taxon>Rhabditina</taxon>
        <taxon>Rhabditomorpha</taxon>
        <taxon>Strongyloidea</taxon>
        <taxon>Heligmosomidae</taxon>
        <taxon>Heligmosomoides</taxon>
    </lineage>
</organism>
<dbReference type="Pfam" id="PF07245">
    <property type="entry name" value="Phlebovirus_G2"/>
    <property type="match status" value="2"/>
</dbReference>
<reference evidence="4" key="1">
    <citation type="submission" date="2019-09" db="UniProtKB">
        <authorList>
            <consortium name="WormBaseParasite"/>
        </authorList>
    </citation>
    <scope>IDENTIFICATION</scope>
</reference>
<sequence length="539" mass="60535">LWVTLKFAIRGSQSFRRKTAARGSTRRRIAEIIAIFITLNTQLCHLCQQVNLLTYYSNVCAKGSPANCQIQLSEMFKINPFKREACLRLTQNDISIQEREACLRLTQNDISIHEVRIEWDALLLTCDPESDLFTSDTRHKVVDSKRCPHSGSCVGDKCGSINASSIIPELEVGNRYPGNTACVEFCGGPGCDCFYLSSGCLFYRIYLQSINNNTFEIFHCNRWAESARIKVNHFNSIQKKSGTVTKLLQPNVLIVWNIFTITLTSIGIPPLPLRNTQFISSGTKIALWKTAHVLGGGRRNPGVPCQRATEKSDNGKESLQHHTERFILLQSILNLKRQQDPAIPASINIEGGNIRETVTKHLKKLEENIGDMQYELKQTESLVNTERLCMDEIKKLVKTMDQKVRSIVPSSHHSTPAVMSPRQGLETDKGNGLDDKPKIAGETGPTLIKGKERKRPISRNPFPKRKALNAEDPPPQTKPLTDEEYMDWLIEQSNNYDDDAELSSDESAPPKQTRLEENIPDSAQRPPLDETAAQGPCRP</sequence>
<dbReference type="InterPro" id="IPR009878">
    <property type="entry name" value="Phlebovirus_G2_fusion"/>
</dbReference>
<name>A0A183G5U5_HELPZ</name>
<evidence type="ECO:0000313" key="3">
    <source>
        <dbReference type="Proteomes" id="UP000050761"/>
    </source>
</evidence>
<feature type="compositionally biased region" description="Basic residues" evidence="1">
    <location>
        <begin position="451"/>
        <end position="467"/>
    </location>
</feature>
<accession>A0A183G5U5</accession>
<dbReference type="AlphaFoldDB" id="A0A183G5U5"/>
<feature type="compositionally biased region" description="Basic and acidic residues" evidence="1">
    <location>
        <begin position="425"/>
        <end position="439"/>
    </location>
</feature>